<evidence type="ECO:0000256" key="1">
    <source>
        <dbReference type="SAM" id="MobiDB-lite"/>
    </source>
</evidence>
<accession>A0A2P2JJT4</accession>
<feature type="compositionally biased region" description="Polar residues" evidence="1">
    <location>
        <begin position="382"/>
        <end position="393"/>
    </location>
</feature>
<feature type="compositionally biased region" description="Basic and acidic residues" evidence="1">
    <location>
        <begin position="43"/>
        <end position="54"/>
    </location>
</feature>
<protein>
    <recommendedName>
        <fullName evidence="4">Myb-like protein X</fullName>
    </recommendedName>
</protein>
<feature type="region of interest" description="Disordered" evidence="1">
    <location>
        <begin position="289"/>
        <end position="362"/>
    </location>
</feature>
<feature type="transmembrane region" description="Helical" evidence="2">
    <location>
        <begin position="20"/>
        <end position="37"/>
    </location>
</feature>
<name>A0A2P2JJT4_RHIMU</name>
<evidence type="ECO:0000313" key="3">
    <source>
        <dbReference type="EMBL" id="MBW93721.1"/>
    </source>
</evidence>
<feature type="region of interest" description="Disordered" evidence="1">
    <location>
        <begin position="380"/>
        <end position="436"/>
    </location>
</feature>
<feature type="compositionally biased region" description="Basic and acidic residues" evidence="1">
    <location>
        <begin position="63"/>
        <end position="109"/>
    </location>
</feature>
<keyword evidence="2" id="KW-0812">Transmembrane</keyword>
<keyword evidence="2" id="KW-1133">Transmembrane helix</keyword>
<dbReference type="PANTHER" id="PTHR33700">
    <property type="entry name" value="MYB-LIKE PROTEIN X"/>
    <property type="match status" value="1"/>
</dbReference>
<feature type="compositionally biased region" description="Polar residues" evidence="1">
    <location>
        <begin position="252"/>
        <end position="274"/>
    </location>
</feature>
<evidence type="ECO:0000256" key="2">
    <source>
        <dbReference type="SAM" id="Phobius"/>
    </source>
</evidence>
<dbReference type="AlphaFoldDB" id="A0A2P2JJT4"/>
<dbReference type="EMBL" id="GGEC01013238">
    <property type="protein sequence ID" value="MBW93721.1"/>
    <property type="molecule type" value="Transcribed_RNA"/>
</dbReference>
<feature type="compositionally biased region" description="Basic and acidic residues" evidence="1">
    <location>
        <begin position="116"/>
        <end position="132"/>
    </location>
</feature>
<feature type="compositionally biased region" description="Basic and acidic residues" evidence="1">
    <location>
        <begin position="416"/>
        <end position="426"/>
    </location>
</feature>
<dbReference type="PANTHER" id="PTHR33700:SF4">
    <property type="entry name" value="MYB-LIKE PROTEIN X"/>
    <property type="match status" value="1"/>
</dbReference>
<organism evidence="3">
    <name type="scientific">Rhizophora mucronata</name>
    <name type="common">Asiatic mangrove</name>
    <dbReference type="NCBI Taxonomy" id="61149"/>
    <lineage>
        <taxon>Eukaryota</taxon>
        <taxon>Viridiplantae</taxon>
        <taxon>Streptophyta</taxon>
        <taxon>Embryophyta</taxon>
        <taxon>Tracheophyta</taxon>
        <taxon>Spermatophyta</taxon>
        <taxon>Magnoliopsida</taxon>
        <taxon>eudicotyledons</taxon>
        <taxon>Gunneridae</taxon>
        <taxon>Pentapetalae</taxon>
        <taxon>rosids</taxon>
        <taxon>fabids</taxon>
        <taxon>Malpighiales</taxon>
        <taxon>Rhizophoraceae</taxon>
        <taxon>Rhizophora</taxon>
    </lineage>
</organism>
<proteinExistence type="predicted"/>
<keyword evidence="2" id="KW-0472">Membrane</keyword>
<evidence type="ECO:0008006" key="4">
    <source>
        <dbReference type="Google" id="ProtNLM"/>
    </source>
</evidence>
<feature type="compositionally biased region" description="Polar residues" evidence="1">
    <location>
        <begin position="336"/>
        <end position="362"/>
    </location>
</feature>
<feature type="compositionally biased region" description="Acidic residues" evidence="1">
    <location>
        <begin position="133"/>
        <end position="195"/>
    </location>
</feature>
<feature type="compositionally biased region" description="Polar residues" evidence="1">
    <location>
        <begin position="305"/>
        <end position="321"/>
    </location>
</feature>
<reference evidence="3" key="1">
    <citation type="submission" date="2018-02" db="EMBL/GenBank/DDBJ databases">
        <title>Rhizophora mucronata_Transcriptome.</title>
        <authorList>
            <person name="Meera S.P."/>
            <person name="Sreeshan A."/>
            <person name="Augustine A."/>
        </authorList>
    </citation>
    <scope>NUCLEOTIDE SEQUENCE</scope>
    <source>
        <tissue evidence="3">Leaf</tissue>
    </source>
</reference>
<feature type="region of interest" description="Disordered" evidence="1">
    <location>
        <begin position="42"/>
        <end position="276"/>
    </location>
</feature>
<sequence>MNKRIPSRNSRSKGIKVKHVLQICLLLGVCFWLVYQVKRSHDKKKEFDENDPKASIKAQSADEVLKLGRKDLHPRVQEASKNEKHKEDEQVESVERAEINREEENKHEQEQEDDEEKTKHEGEHKGGNKHEEEEREDENNHEEGEQDETKDEETEDEDRGGDDDIDESNQEKMDGEDDGEEEFIEEEKETEEVGEEKESKSNEAEGKEQVDHEKSLEDQDHEGNSHEAREENYRADDASSAVTHDVNGDLVQENQTNENNAYNVNGDKNNSTLHLEQGVMAENVLPGYNKDADVGLANTDDKSPPENTTSLFIDQQISSNRYLEVSAEADDKPRGASTNTSDLSQQNETLTISNPNHAQNSSVDGATIEEVSNLKYTELGHINNTDSDNSQSDMKAVSLGKPEAMPNSSSSSVSDASDKTIKREVEAEADANANAGSSWIIKEVTDATLNENSNTNNESNGTNEKSDSFATVEIGAADKHEQIDFSDTSIGQDEKEARKYLDKFPKDIVGGVNGRDAAAE</sequence>
<feature type="compositionally biased region" description="Basic and acidic residues" evidence="1">
    <location>
        <begin position="196"/>
        <end position="237"/>
    </location>
</feature>